<sequence length="341" mass="39205">MEFPRLMAFEVVRQGSLLVLLERLGVVLYPGTFEYDVFIQCVGSLVSVSLSDASIRAVKGSRFIITPLHLSLDLPQNKSIPRQRATKKHAVNAIRPHERQRKLRRKRVGHDHSPVEYCRNQRRGMLSSNQRNQLSTRCELLRKRTIRPSPNHAWSTPVEASSSMDQQTRHLQNMILKQESELCQLRAELSRQGRAIDLMSEKLNHTTFQVHCTTEKVNRITEQLGHTTEQLNRMAVQLNRTNNKVTHLFDDITDLYGHLSPQGELMHQAMDEMSQIRSRSAALRNQASEDTQARALLAGNNASLRDWAASVMPRRWSHTSTEDSLYWPYPPSNHGHSSMFW</sequence>
<name>A0A9W9SN58_9EURO</name>
<dbReference type="RefSeq" id="XP_056483209.1">
    <property type="nucleotide sequence ID" value="XM_056637179.1"/>
</dbReference>
<gene>
    <name evidence="1" type="ORF">N7509_012542</name>
</gene>
<accession>A0A9W9SN58</accession>
<dbReference type="AlphaFoldDB" id="A0A9W9SN58"/>
<reference evidence="1" key="1">
    <citation type="submission" date="2022-12" db="EMBL/GenBank/DDBJ databases">
        <authorList>
            <person name="Petersen C."/>
        </authorList>
    </citation>
    <scope>NUCLEOTIDE SEQUENCE</scope>
    <source>
        <strain evidence="1">IBT 29677</strain>
    </source>
</reference>
<dbReference type="EMBL" id="JAPZBU010000011">
    <property type="protein sequence ID" value="KAJ5379423.1"/>
    <property type="molecule type" value="Genomic_DNA"/>
</dbReference>
<evidence type="ECO:0000313" key="1">
    <source>
        <dbReference type="EMBL" id="KAJ5379423.1"/>
    </source>
</evidence>
<organism evidence="1 2">
    <name type="scientific">Penicillium cosmopolitanum</name>
    <dbReference type="NCBI Taxonomy" id="1131564"/>
    <lineage>
        <taxon>Eukaryota</taxon>
        <taxon>Fungi</taxon>
        <taxon>Dikarya</taxon>
        <taxon>Ascomycota</taxon>
        <taxon>Pezizomycotina</taxon>
        <taxon>Eurotiomycetes</taxon>
        <taxon>Eurotiomycetidae</taxon>
        <taxon>Eurotiales</taxon>
        <taxon>Aspergillaceae</taxon>
        <taxon>Penicillium</taxon>
    </lineage>
</organism>
<proteinExistence type="predicted"/>
<dbReference type="GeneID" id="81376159"/>
<protein>
    <submittedName>
        <fullName evidence="1">Uncharacterized protein</fullName>
    </submittedName>
</protein>
<comment type="caution">
    <text evidence="1">The sequence shown here is derived from an EMBL/GenBank/DDBJ whole genome shotgun (WGS) entry which is preliminary data.</text>
</comment>
<evidence type="ECO:0000313" key="2">
    <source>
        <dbReference type="Proteomes" id="UP001147747"/>
    </source>
</evidence>
<reference evidence="1" key="2">
    <citation type="journal article" date="2023" name="IMA Fungus">
        <title>Comparative genomic study of the Penicillium genus elucidates a diverse pangenome and 15 lateral gene transfer events.</title>
        <authorList>
            <person name="Petersen C."/>
            <person name="Sorensen T."/>
            <person name="Nielsen M.R."/>
            <person name="Sondergaard T.E."/>
            <person name="Sorensen J.L."/>
            <person name="Fitzpatrick D.A."/>
            <person name="Frisvad J.C."/>
            <person name="Nielsen K.L."/>
        </authorList>
    </citation>
    <scope>NUCLEOTIDE SEQUENCE</scope>
    <source>
        <strain evidence="1">IBT 29677</strain>
    </source>
</reference>
<dbReference type="Proteomes" id="UP001147747">
    <property type="component" value="Unassembled WGS sequence"/>
</dbReference>
<keyword evidence="2" id="KW-1185">Reference proteome</keyword>